<evidence type="ECO:0000256" key="6">
    <source>
        <dbReference type="ARBA" id="ARBA00023170"/>
    </source>
</evidence>
<evidence type="ECO:0000256" key="1">
    <source>
        <dbReference type="ARBA" id="ARBA00004651"/>
    </source>
</evidence>
<organism evidence="10 11">
    <name type="scientific">Parnassius apollo</name>
    <name type="common">Apollo butterfly</name>
    <name type="synonym">Papilio apollo</name>
    <dbReference type="NCBI Taxonomy" id="110799"/>
    <lineage>
        <taxon>Eukaryota</taxon>
        <taxon>Metazoa</taxon>
        <taxon>Ecdysozoa</taxon>
        <taxon>Arthropoda</taxon>
        <taxon>Hexapoda</taxon>
        <taxon>Insecta</taxon>
        <taxon>Pterygota</taxon>
        <taxon>Neoptera</taxon>
        <taxon>Endopterygota</taxon>
        <taxon>Lepidoptera</taxon>
        <taxon>Glossata</taxon>
        <taxon>Ditrysia</taxon>
        <taxon>Papilionoidea</taxon>
        <taxon>Papilionidae</taxon>
        <taxon>Parnassiinae</taxon>
        <taxon>Parnassini</taxon>
        <taxon>Parnassius</taxon>
        <taxon>Parnassius</taxon>
    </lineage>
</organism>
<dbReference type="PANTHER" id="PTHR42643:SF24">
    <property type="entry name" value="IONOTROPIC RECEPTOR 60A"/>
    <property type="match status" value="1"/>
</dbReference>
<evidence type="ECO:0000313" key="11">
    <source>
        <dbReference type="Proteomes" id="UP000691718"/>
    </source>
</evidence>
<comment type="caution">
    <text evidence="10">The sequence shown here is derived from an EMBL/GenBank/DDBJ whole genome shotgun (WGS) entry which is preliminary data.</text>
</comment>
<evidence type="ECO:0000256" key="8">
    <source>
        <dbReference type="SAM" id="Phobius"/>
    </source>
</evidence>
<keyword evidence="2" id="KW-1003">Cell membrane</keyword>
<feature type="chain" id="PRO_5035834111" evidence="9">
    <location>
        <begin position="26"/>
        <end position="546"/>
    </location>
</feature>
<name>A0A8S3WZ68_PARAO</name>
<keyword evidence="11" id="KW-1185">Reference proteome</keyword>
<dbReference type="GO" id="GO:0005886">
    <property type="term" value="C:plasma membrane"/>
    <property type="evidence" value="ECO:0007669"/>
    <property type="project" value="UniProtKB-SubCell"/>
</dbReference>
<keyword evidence="6" id="KW-0675">Receptor</keyword>
<keyword evidence="5 8" id="KW-0472">Membrane</keyword>
<keyword evidence="9" id="KW-0732">Signal</keyword>
<dbReference type="AlphaFoldDB" id="A0A8S3WZ68"/>
<feature type="signal peptide" evidence="9">
    <location>
        <begin position="1"/>
        <end position="25"/>
    </location>
</feature>
<comment type="subcellular location">
    <subcellularLocation>
        <location evidence="1">Cell membrane</location>
        <topology evidence="1">Multi-pass membrane protein</topology>
    </subcellularLocation>
</comment>
<proteinExistence type="predicted"/>
<keyword evidence="4 8" id="KW-1133">Transmembrane helix</keyword>
<gene>
    <name evidence="10" type="ORF">PAPOLLO_LOCUS11452</name>
</gene>
<evidence type="ECO:0000256" key="2">
    <source>
        <dbReference type="ARBA" id="ARBA00022475"/>
    </source>
</evidence>
<evidence type="ECO:0000256" key="5">
    <source>
        <dbReference type="ARBA" id="ARBA00023136"/>
    </source>
</evidence>
<evidence type="ECO:0000256" key="4">
    <source>
        <dbReference type="ARBA" id="ARBA00022989"/>
    </source>
</evidence>
<keyword evidence="3 8" id="KW-0812">Transmembrane</keyword>
<dbReference type="PANTHER" id="PTHR42643">
    <property type="entry name" value="IONOTROPIC RECEPTOR 20A-RELATED"/>
    <property type="match status" value="1"/>
</dbReference>
<dbReference type="Proteomes" id="UP000691718">
    <property type="component" value="Unassembled WGS sequence"/>
</dbReference>
<dbReference type="EMBL" id="CAJQZP010000835">
    <property type="protein sequence ID" value="CAG4987437.1"/>
    <property type="molecule type" value="Genomic_DNA"/>
</dbReference>
<sequence>MSQFKKATRTFKILFYLFITPTLNSEAIPLEINSIGELESLVKCVVAAIKTERKPTVTIIGDDTKNTVYENIHNKESLTKVLSEEYVPQIIFNKLQILNESASKFEENTMLVVIFVDNCKILEQLDVIVIDKKIKYVIILYEYEDCNMDLEKIGWTLQHYDATFISQSKNHTIYQFQTTFPDIDESSCDYYVKIKLNVVNTCFNGTLDKSVIFPAKETNNLKGCPFHVGMATLYPYSIIENKESLRNLQQINESQIRGSDLEIIKIFCNNINASLNMYYIYREEENPYLHTEFISYLLNGSLDACAGGLYNVYGDSITYSGAYNMQAVIWAYQVEREPRSWRTIIGPPQTLKTNDEVMGSGRTPYLNFETKFFVEDAKYIAFAKTSLNCSGFEDCENKTVSNKGSTVLIEGYFYSLQAFTAVKNEARVLRASENILFIYYYMIIRSNSHFVRKFKKTIAKLFEAGICDRLYLEVIGLLTVAKAKSTNENIMANSYLCESGCAITITQIAGAIYVWIVGCTLSFILFVIEIMVYKEQHKMQSPLSET</sequence>
<dbReference type="InterPro" id="IPR052192">
    <property type="entry name" value="Insect_Ionotropic_Sensory_Rcpt"/>
</dbReference>
<accession>A0A8S3WZ68</accession>
<dbReference type="OrthoDB" id="7486450at2759"/>
<evidence type="ECO:0000256" key="9">
    <source>
        <dbReference type="SAM" id="SignalP"/>
    </source>
</evidence>
<feature type="transmembrane region" description="Helical" evidence="8">
    <location>
        <begin position="512"/>
        <end position="533"/>
    </location>
</feature>
<evidence type="ECO:0000256" key="7">
    <source>
        <dbReference type="ARBA" id="ARBA00023180"/>
    </source>
</evidence>
<protein>
    <submittedName>
        <fullName evidence="10">(apollo) hypothetical protein</fullName>
    </submittedName>
</protein>
<keyword evidence="7" id="KW-0325">Glycoprotein</keyword>
<evidence type="ECO:0000256" key="3">
    <source>
        <dbReference type="ARBA" id="ARBA00022692"/>
    </source>
</evidence>
<evidence type="ECO:0000313" key="10">
    <source>
        <dbReference type="EMBL" id="CAG4987437.1"/>
    </source>
</evidence>
<reference evidence="10" key="1">
    <citation type="submission" date="2021-04" db="EMBL/GenBank/DDBJ databases">
        <authorList>
            <person name="Tunstrom K."/>
        </authorList>
    </citation>
    <scope>NUCLEOTIDE SEQUENCE</scope>
</reference>